<dbReference type="PROSITE" id="PS51257">
    <property type="entry name" value="PROKAR_LIPOPROTEIN"/>
    <property type="match status" value="1"/>
</dbReference>
<dbReference type="EMBL" id="DOEK01000029">
    <property type="protein sequence ID" value="HBP30275.1"/>
    <property type="molecule type" value="Genomic_DNA"/>
</dbReference>
<comment type="caution">
    <text evidence="2">The sequence shown here is derived from an EMBL/GenBank/DDBJ whole genome shotgun (WGS) entry which is preliminary data.</text>
</comment>
<keyword evidence="1" id="KW-0732">Signal</keyword>
<feature type="signal peptide" evidence="1">
    <location>
        <begin position="1"/>
        <end position="32"/>
    </location>
</feature>
<reference evidence="2 3" key="1">
    <citation type="journal article" date="2018" name="Nat. Biotechnol.">
        <title>A standardized bacterial taxonomy based on genome phylogeny substantially revises the tree of life.</title>
        <authorList>
            <person name="Parks D.H."/>
            <person name="Chuvochina M."/>
            <person name="Waite D.W."/>
            <person name="Rinke C."/>
            <person name="Skarshewski A."/>
            <person name="Chaumeil P.A."/>
            <person name="Hugenholtz P."/>
        </authorList>
    </citation>
    <scope>NUCLEOTIDE SEQUENCE [LARGE SCALE GENOMIC DNA]</scope>
    <source>
        <strain evidence="2">UBA10707</strain>
    </source>
</reference>
<protein>
    <submittedName>
        <fullName evidence="2">Uncharacterized protein</fullName>
    </submittedName>
</protein>
<sequence>MTWYLKSRLASKQSLYAVIGLACALTGGIAHAEQNYCDSPWLVPNTRLSGSVDGATARFSVLVNQVNRVSANQCTAHLTVDADAPIAGQRVQGTGPFTLTVEQGRSTLNGSFDASGLMNTLMKTSVQSALTGYFLKPADTVNPGETLAPISGHSNVNLAVTLQNGIPLNQINVSNASISTGPRKVGQLQSRSTSVGTLQCMPVTYSATTSSGNLSGAPAGNDNAARSGTAQVTDWYCPEKGLTMESVITRGSKTTRVVISSIQ</sequence>
<name>A0A356LID0_9BURK</name>
<organism evidence="2 3">
    <name type="scientific">Advenella kashmirensis</name>
    <dbReference type="NCBI Taxonomy" id="310575"/>
    <lineage>
        <taxon>Bacteria</taxon>
        <taxon>Pseudomonadati</taxon>
        <taxon>Pseudomonadota</taxon>
        <taxon>Betaproteobacteria</taxon>
        <taxon>Burkholderiales</taxon>
        <taxon>Alcaligenaceae</taxon>
    </lineage>
</organism>
<proteinExistence type="predicted"/>
<evidence type="ECO:0000313" key="3">
    <source>
        <dbReference type="Proteomes" id="UP000264036"/>
    </source>
</evidence>
<gene>
    <name evidence="2" type="ORF">DD666_12760</name>
</gene>
<evidence type="ECO:0000313" key="2">
    <source>
        <dbReference type="EMBL" id="HBP30275.1"/>
    </source>
</evidence>
<evidence type="ECO:0000256" key="1">
    <source>
        <dbReference type="SAM" id="SignalP"/>
    </source>
</evidence>
<dbReference type="Gene3D" id="2.40.360.20">
    <property type="match status" value="1"/>
</dbReference>
<accession>A0A356LID0</accession>
<feature type="chain" id="PRO_5016817266" evidence="1">
    <location>
        <begin position="33"/>
        <end position="263"/>
    </location>
</feature>
<dbReference type="Proteomes" id="UP000264036">
    <property type="component" value="Unassembled WGS sequence"/>
</dbReference>
<dbReference type="AlphaFoldDB" id="A0A356LID0"/>